<name>A0A1J5Q811_9ZZZZ</name>
<proteinExistence type="predicted"/>
<keyword evidence="1" id="KW-0472">Membrane</keyword>
<organism evidence="2">
    <name type="scientific">mine drainage metagenome</name>
    <dbReference type="NCBI Taxonomy" id="410659"/>
    <lineage>
        <taxon>unclassified sequences</taxon>
        <taxon>metagenomes</taxon>
        <taxon>ecological metagenomes</taxon>
    </lineage>
</organism>
<reference evidence="2" key="1">
    <citation type="submission" date="2016-10" db="EMBL/GenBank/DDBJ databases">
        <title>Sequence of Gallionella enrichment culture.</title>
        <authorList>
            <person name="Poehlein A."/>
            <person name="Muehling M."/>
            <person name="Daniel R."/>
        </authorList>
    </citation>
    <scope>NUCLEOTIDE SEQUENCE</scope>
</reference>
<evidence type="ECO:0000313" key="2">
    <source>
        <dbReference type="EMBL" id="OIQ73611.1"/>
    </source>
</evidence>
<gene>
    <name evidence="2" type="ORF">GALL_447490</name>
</gene>
<dbReference type="EMBL" id="MLJW01002804">
    <property type="protein sequence ID" value="OIQ73611.1"/>
    <property type="molecule type" value="Genomic_DNA"/>
</dbReference>
<comment type="caution">
    <text evidence="2">The sequence shown here is derived from an EMBL/GenBank/DDBJ whole genome shotgun (WGS) entry which is preliminary data.</text>
</comment>
<dbReference type="AlphaFoldDB" id="A0A1J5Q811"/>
<protein>
    <submittedName>
        <fullName evidence="2">Uncharacterized protein</fullName>
    </submittedName>
</protein>
<accession>A0A1J5Q811</accession>
<keyword evidence="1" id="KW-1133">Transmembrane helix</keyword>
<sequence length="45" mass="5045">MRGMTQKWIVLKKDETVWDVGLDAMMALLGAAIITQIIHSFLSVL</sequence>
<evidence type="ECO:0000256" key="1">
    <source>
        <dbReference type="SAM" id="Phobius"/>
    </source>
</evidence>
<feature type="transmembrane region" description="Helical" evidence="1">
    <location>
        <begin position="20"/>
        <end position="42"/>
    </location>
</feature>
<keyword evidence="1" id="KW-0812">Transmembrane</keyword>